<keyword evidence="2" id="KW-0690">Ribosome biogenesis</keyword>
<feature type="compositionally biased region" description="Basic and acidic residues" evidence="9">
    <location>
        <begin position="137"/>
        <end position="146"/>
    </location>
</feature>
<gene>
    <name evidence="10" type="ORF">LECACI_7A001271</name>
</gene>
<evidence type="ECO:0000256" key="4">
    <source>
        <dbReference type="ARBA" id="ARBA00022574"/>
    </source>
</evidence>
<keyword evidence="4 8" id="KW-0853">WD repeat</keyword>
<dbReference type="GO" id="GO:0045943">
    <property type="term" value="P:positive regulation of transcription by RNA polymerase I"/>
    <property type="evidence" value="ECO:0007669"/>
    <property type="project" value="InterPro"/>
</dbReference>
<keyword evidence="6" id="KW-0804">Transcription</keyword>
<feature type="repeat" description="WD" evidence="8">
    <location>
        <begin position="434"/>
        <end position="475"/>
    </location>
</feature>
<evidence type="ECO:0000256" key="5">
    <source>
        <dbReference type="ARBA" id="ARBA00022737"/>
    </source>
</evidence>
<organism evidence="10 11">
    <name type="scientific">Lecanosticta acicola</name>
    <dbReference type="NCBI Taxonomy" id="111012"/>
    <lineage>
        <taxon>Eukaryota</taxon>
        <taxon>Fungi</taxon>
        <taxon>Dikarya</taxon>
        <taxon>Ascomycota</taxon>
        <taxon>Pezizomycotina</taxon>
        <taxon>Dothideomycetes</taxon>
        <taxon>Dothideomycetidae</taxon>
        <taxon>Mycosphaerellales</taxon>
        <taxon>Mycosphaerellaceae</taxon>
        <taxon>Lecanosticta</taxon>
    </lineage>
</organism>
<dbReference type="InterPro" id="IPR015943">
    <property type="entry name" value="WD40/YVTN_repeat-like_dom_sf"/>
</dbReference>
<dbReference type="Gene3D" id="2.130.10.10">
    <property type="entry name" value="YVTN repeat-like/Quinoprotein amine dehydrogenase"/>
    <property type="match status" value="2"/>
</dbReference>
<dbReference type="PROSITE" id="PS50294">
    <property type="entry name" value="WD_REPEATS_REGION"/>
    <property type="match status" value="1"/>
</dbReference>
<feature type="compositionally biased region" description="Basic residues" evidence="9">
    <location>
        <begin position="72"/>
        <end position="82"/>
    </location>
</feature>
<evidence type="ECO:0000256" key="7">
    <source>
        <dbReference type="ARBA" id="ARBA00023242"/>
    </source>
</evidence>
<evidence type="ECO:0000256" key="6">
    <source>
        <dbReference type="ARBA" id="ARBA00023163"/>
    </source>
</evidence>
<dbReference type="PANTHER" id="PTHR44215">
    <property type="entry name" value="WD REPEAT-CONTAINING PROTEIN 75"/>
    <property type="match status" value="1"/>
</dbReference>
<feature type="compositionally biased region" description="Basic residues" evidence="9">
    <location>
        <begin position="117"/>
        <end position="126"/>
    </location>
</feature>
<dbReference type="GO" id="GO:0006364">
    <property type="term" value="P:rRNA processing"/>
    <property type="evidence" value="ECO:0007669"/>
    <property type="project" value="UniProtKB-KW"/>
</dbReference>
<sequence length="1071" mass="117965">MTRENDRKRKLEQDQAGQIATPKRLKPSTGGDSARKDEASSSTPSGKPQKQGVKNAPSEGAAGVVTPTSGGKSKKGKKRHSNHSGTHAETEETPTSKLAQPNAKDNNDAEAALGTAKRSKRSRRKSRETGELALVKFGDEPTREGASHSAEQSITSLAKQQRREEKRAKRRAGKEVKLGVREDETLTTPNKHGWYLSAPSAGRYLDHDPIYVQDEHGDECLIAATAREIQLLSLETSLVIRSHVVPNGRSIACYCLSNSDSQSVEFAYDNGAKVRWNWVTSEMVKGTFPGQEVVIAMTTATLANGNHELFYITEKDDIFSVVGERKVLRSSERRLTSIQVMHQGAYIVCLSATAIVLGARNSTEPHSDYTWVEIPVGMPIHCLDAKIILSEQNKKQRPEMAIAVGNAEGQIHLYNSVTSVFRKSQPELARPRILHWHREPVSAVKFSRDGNYLISGGKETVLVIWQLETGKYAFLPHLTAEIERIVVSPEGAQYALQMGDNSIMVLSTSELKAVANCAGLQLPQLTDEMTAQGIELPRTTALLHPKDPYRLLLSVPSTQPKTIKDITTRPFLQAFDIRHSRHLLRQALTRNNVTDFNLGPERTPIVPPDVSQLAVSADGQWLATVDEWWPPAADLEHHISRRNALDEHDVMEVSEEQERKREVYLKFWRWNEAQQMWTLSTRVDAPHALSAHAHSGSGAGRVLKLVADPSENCFATMGEDSVVKIWQSKARTRQGVVHQEADGTDAVDWTCKRSIALPVSARMPERADSPLEDIDERPTPPPLVDASLAFSPDGSMLACGQVTLDDDALPLIHFISPQTGAITASKAGLVSPEQDLIDIAFLDRFFVSLSVGSVRVWNLVDDSHVYTIALNDKIEEQEDAMLAVNHTDDTFAFVSYVNPESAEPARPKVEVYHPKQPVCLFAAEFTTMPAALLAGNGTRGFTVLFEDGTIRAVSSTTNAAHRSELSLPKKEELLALPSAETTSALAGMHEQEHVEEVEPLALAAGEYIRDAAVVEDDRQVVRPEQLALVSDVGLNSSMPALTEMFQNIVGLYARKPRQNAVAEAERDLMEM</sequence>
<dbReference type="AlphaFoldDB" id="A0AAI8YSP2"/>
<dbReference type="PANTHER" id="PTHR44215:SF1">
    <property type="entry name" value="WD REPEAT-CONTAINING PROTEIN 75"/>
    <property type="match status" value="1"/>
</dbReference>
<accession>A0AAI8YSP2</accession>
<evidence type="ECO:0000256" key="8">
    <source>
        <dbReference type="PROSITE-ProRule" id="PRU00221"/>
    </source>
</evidence>
<dbReference type="Pfam" id="PF23869">
    <property type="entry name" value="Beta-prop_WDR75_1st"/>
    <property type="match status" value="1"/>
</dbReference>
<evidence type="ECO:0000256" key="1">
    <source>
        <dbReference type="ARBA" id="ARBA00004604"/>
    </source>
</evidence>
<dbReference type="EMBL" id="CAVMBE010000004">
    <property type="protein sequence ID" value="CAK3826651.1"/>
    <property type="molecule type" value="Genomic_DNA"/>
</dbReference>
<reference evidence="10" key="1">
    <citation type="submission" date="2023-11" db="EMBL/GenBank/DDBJ databases">
        <authorList>
            <person name="Alioto T."/>
            <person name="Alioto T."/>
            <person name="Gomez Garrido J."/>
        </authorList>
    </citation>
    <scope>NUCLEOTIDE SEQUENCE</scope>
</reference>
<keyword evidence="3" id="KW-0698">rRNA processing</keyword>
<dbReference type="InterPro" id="IPR036322">
    <property type="entry name" value="WD40_repeat_dom_sf"/>
</dbReference>
<keyword evidence="7" id="KW-0539">Nucleus</keyword>
<dbReference type="GO" id="GO:0032040">
    <property type="term" value="C:small-subunit processome"/>
    <property type="evidence" value="ECO:0007669"/>
    <property type="project" value="InterPro"/>
</dbReference>
<comment type="caution">
    <text evidence="10">The sequence shown here is derived from an EMBL/GenBank/DDBJ whole genome shotgun (WGS) entry which is preliminary data.</text>
</comment>
<evidence type="ECO:0000313" key="10">
    <source>
        <dbReference type="EMBL" id="CAK3826651.1"/>
    </source>
</evidence>
<dbReference type="InterPro" id="IPR001680">
    <property type="entry name" value="WD40_rpt"/>
</dbReference>
<dbReference type="GO" id="GO:2000234">
    <property type="term" value="P:positive regulation of rRNA processing"/>
    <property type="evidence" value="ECO:0007669"/>
    <property type="project" value="TreeGrafter"/>
</dbReference>
<dbReference type="Proteomes" id="UP001296104">
    <property type="component" value="Unassembled WGS sequence"/>
</dbReference>
<feature type="compositionally biased region" description="Basic and acidic residues" evidence="9">
    <location>
        <begin position="1"/>
        <end position="13"/>
    </location>
</feature>
<proteinExistence type="predicted"/>
<name>A0AAI8YSP2_9PEZI</name>
<feature type="compositionally biased region" description="Basic and acidic residues" evidence="9">
    <location>
        <begin position="161"/>
        <end position="177"/>
    </location>
</feature>
<dbReference type="SMART" id="SM00320">
    <property type="entry name" value="WD40"/>
    <property type="match status" value="2"/>
</dbReference>
<evidence type="ECO:0000256" key="3">
    <source>
        <dbReference type="ARBA" id="ARBA00022552"/>
    </source>
</evidence>
<dbReference type="PROSITE" id="PS50082">
    <property type="entry name" value="WD_REPEATS_2"/>
    <property type="match status" value="1"/>
</dbReference>
<protein>
    <submittedName>
        <fullName evidence="10">U3 small nucleolar RNA-associated 17</fullName>
    </submittedName>
</protein>
<keyword evidence="5" id="KW-0677">Repeat</keyword>
<evidence type="ECO:0000313" key="11">
    <source>
        <dbReference type="Proteomes" id="UP001296104"/>
    </source>
</evidence>
<feature type="region of interest" description="Disordered" evidence="9">
    <location>
        <begin position="1"/>
        <end position="177"/>
    </location>
</feature>
<dbReference type="GO" id="GO:0003723">
    <property type="term" value="F:RNA binding"/>
    <property type="evidence" value="ECO:0007669"/>
    <property type="project" value="InterPro"/>
</dbReference>
<dbReference type="InterPro" id="IPR053826">
    <property type="entry name" value="WDR75"/>
</dbReference>
<evidence type="ECO:0000256" key="2">
    <source>
        <dbReference type="ARBA" id="ARBA00022517"/>
    </source>
</evidence>
<keyword evidence="11" id="KW-1185">Reference proteome</keyword>
<comment type="subcellular location">
    <subcellularLocation>
        <location evidence="1">Nucleus</location>
        <location evidence="1">Nucleolus</location>
    </subcellularLocation>
</comment>
<evidence type="ECO:0000256" key="9">
    <source>
        <dbReference type="SAM" id="MobiDB-lite"/>
    </source>
</evidence>
<dbReference type="SUPFAM" id="SSF50978">
    <property type="entry name" value="WD40 repeat-like"/>
    <property type="match status" value="1"/>
</dbReference>